<organism evidence="5 6">
    <name type="scientific">Lentzea sokolovensis</name>
    <dbReference type="NCBI Taxonomy" id="3095429"/>
    <lineage>
        <taxon>Bacteria</taxon>
        <taxon>Bacillati</taxon>
        <taxon>Actinomycetota</taxon>
        <taxon>Actinomycetes</taxon>
        <taxon>Pseudonocardiales</taxon>
        <taxon>Pseudonocardiaceae</taxon>
        <taxon>Lentzea</taxon>
    </lineage>
</organism>
<evidence type="ECO:0000256" key="1">
    <source>
        <dbReference type="ARBA" id="ARBA00004141"/>
    </source>
</evidence>
<keyword evidence="3" id="KW-0812">Transmembrane</keyword>
<evidence type="ECO:0000256" key="3">
    <source>
        <dbReference type="SAM" id="Phobius"/>
    </source>
</evidence>
<dbReference type="Pfam" id="PF00122">
    <property type="entry name" value="E1-E2_ATPase"/>
    <property type="match status" value="1"/>
</dbReference>
<gene>
    <name evidence="5" type="ORF">SK854_05485</name>
</gene>
<dbReference type="EMBL" id="JAXAVU010000003">
    <property type="protein sequence ID" value="MDX8141555.1"/>
    <property type="molecule type" value="Genomic_DNA"/>
</dbReference>
<dbReference type="PANTHER" id="PTHR48085:SF5">
    <property type="entry name" value="CADMIUM_ZINC-TRANSPORTING ATPASE HMA4-RELATED"/>
    <property type="match status" value="1"/>
</dbReference>
<dbReference type="Gene3D" id="2.70.150.10">
    <property type="entry name" value="Calcium-transporting ATPase, cytoplasmic transduction domain A"/>
    <property type="match status" value="1"/>
</dbReference>
<keyword evidence="3" id="KW-1133">Transmembrane helix</keyword>
<protein>
    <recommendedName>
        <fullName evidence="4">P-type ATPase A domain-containing protein</fullName>
    </recommendedName>
</protein>
<name>A0ABU4UQK2_9PSEU</name>
<comment type="similarity">
    <text evidence="2">Belongs to the cation transport ATPase (P-type) (TC 3.A.3) family. Type IB subfamily.</text>
</comment>
<evidence type="ECO:0000259" key="4">
    <source>
        <dbReference type="Pfam" id="PF00122"/>
    </source>
</evidence>
<feature type="transmembrane region" description="Helical" evidence="3">
    <location>
        <begin position="63"/>
        <end position="88"/>
    </location>
</feature>
<feature type="transmembrane region" description="Helical" evidence="3">
    <location>
        <begin position="32"/>
        <end position="51"/>
    </location>
</feature>
<sequence>MKPRFDHLFLIAVVLVAAAGGVVWLQDPHNARILWAVATATAVVPAVRWVVDDLRARRFGADVLAVLALVGTLAVGEYLAGAVVAVMVGTGHALDDYARRRARRDLSALLDRAPRETHLREHDGLRRVEVDAVKPGDQVVVRPGEVVPVDGVLARGRDLRRVRSHRRTGTGDAVARRTGA</sequence>
<comment type="caution">
    <text evidence="5">The sequence shown here is derived from an EMBL/GenBank/DDBJ whole genome shotgun (WGS) entry which is preliminary data.</text>
</comment>
<accession>A0ABU4UQK2</accession>
<evidence type="ECO:0000313" key="6">
    <source>
        <dbReference type="Proteomes" id="UP001285352"/>
    </source>
</evidence>
<feature type="transmembrane region" description="Helical" evidence="3">
    <location>
        <begin position="7"/>
        <end position="26"/>
    </location>
</feature>
<feature type="domain" description="P-type ATPase A" evidence="4">
    <location>
        <begin position="113"/>
        <end position="169"/>
    </location>
</feature>
<dbReference type="InterPro" id="IPR051014">
    <property type="entry name" value="Cation_Transport_ATPase_IB"/>
</dbReference>
<comment type="subcellular location">
    <subcellularLocation>
        <location evidence="1">Membrane</location>
        <topology evidence="1">Multi-pass membrane protein</topology>
    </subcellularLocation>
</comment>
<dbReference type="InterPro" id="IPR059000">
    <property type="entry name" value="ATPase_P-type_domA"/>
</dbReference>
<dbReference type="Proteomes" id="UP001285352">
    <property type="component" value="Unassembled WGS sequence"/>
</dbReference>
<dbReference type="PANTHER" id="PTHR48085">
    <property type="entry name" value="CADMIUM/ZINC-TRANSPORTING ATPASE HMA2-RELATED"/>
    <property type="match status" value="1"/>
</dbReference>
<proteinExistence type="inferred from homology"/>
<keyword evidence="3" id="KW-0472">Membrane</keyword>
<evidence type="ECO:0000313" key="5">
    <source>
        <dbReference type="EMBL" id="MDX8141555.1"/>
    </source>
</evidence>
<evidence type="ECO:0000256" key="2">
    <source>
        <dbReference type="ARBA" id="ARBA00006024"/>
    </source>
</evidence>
<dbReference type="InterPro" id="IPR008250">
    <property type="entry name" value="ATPase_P-typ_transduc_dom_A_sf"/>
</dbReference>
<reference evidence="5 6" key="1">
    <citation type="submission" date="2023-11" db="EMBL/GenBank/DDBJ databases">
        <title>Lentzea sokolovensis, sp. nov., Lentzea kristufkii, sp. nov., and Lentzea miocenensis, sp. nov., rare actinobacteria from Sokolov Coal Basin, Miocene lacustrine sediment, Czech Republic.</title>
        <authorList>
            <person name="Lara A."/>
            <person name="Kotroba L."/>
            <person name="Nouioui I."/>
            <person name="Neumann-Schaal M."/>
            <person name="Mast Y."/>
            <person name="Chronakova A."/>
        </authorList>
    </citation>
    <scope>NUCLEOTIDE SEQUENCE [LARGE SCALE GENOMIC DNA]</scope>
    <source>
        <strain evidence="5 6">BCCO 10_0061</strain>
    </source>
</reference>
<dbReference type="SUPFAM" id="SSF81653">
    <property type="entry name" value="Calcium ATPase, transduction domain A"/>
    <property type="match status" value="1"/>
</dbReference>
<keyword evidence="6" id="KW-1185">Reference proteome</keyword>